<dbReference type="EMBL" id="BK014901">
    <property type="protein sequence ID" value="DAD81413.1"/>
    <property type="molecule type" value="Genomic_DNA"/>
</dbReference>
<proteinExistence type="predicted"/>
<name>A0A8S5MGF5_9CAUD</name>
<protein>
    <submittedName>
        <fullName evidence="1">Uncharacterized protein</fullName>
    </submittedName>
</protein>
<accession>A0A8S5MGF5</accession>
<organism evidence="1">
    <name type="scientific">Podoviridae sp. ctqve24</name>
    <dbReference type="NCBI Taxonomy" id="2826580"/>
    <lineage>
        <taxon>Viruses</taxon>
        <taxon>Duplodnaviria</taxon>
        <taxon>Heunggongvirae</taxon>
        <taxon>Uroviricota</taxon>
        <taxon>Caudoviricetes</taxon>
    </lineage>
</organism>
<evidence type="ECO:0000313" key="1">
    <source>
        <dbReference type="EMBL" id="DAD81413.1"/>
    </source>
</evidence>
<sequence length="120" mass="13128">MSTIVSNPYSFNIKNNKNIYAELIEELTLTIIFVSGNLGSVSMNSKTLLNYNGAMDTTTVVYEYSELGDLSGMIYVYIDGRGNYVSDRSINIKATLGSIGTSLDVEAYIIDPTISAVLYV</sequence>
<reference evidence="1" key="1">
    <citation type="journal article" date="2021" name="Proc. Natl. Acad. Sci. U.S.A.">
        <title>A Catalog of Tens of Thousands of Viruses from Human Metagenomes Reveals Hidden Associations with Chronic Diseases.</title>
        <authorList>
            <person name="Tisza M.J."/>
            <person name="Buck C.B."/>
        </authorList>
    </citation>
    <scope>NUCLEOTIDE SEQUENCE</scope>
    <source>
        <strain evidence="1">Ctqve24</strain>
    </source>
</reference>